<evidence type="ECO:0000259" key="6">
    <source>
        <dbReference type="Pfam" id="PF00327"/>
    </source>
</evidence>
<evidence type="ECO:0000256" key="4">
    <source>
        <dbReference type="ARBA" id="ARBA00035281"/>
    </source>
</evidence>
<evidence type="ECO:0000313" key="7">
    <source>
        <dbReference type="EMBL" id="CAC5408961.1"/>
    </source>
</evidence>
<accession>A0A6J8DN66</accession>
<dbReference type="PANTHER" id="PTHR15892">
    <property type="entry name" value="MITOCHONDRIAL RIBOSOMAL PROTEIN L30"/>
    <property type="match status" value="1"/>
</dbReference>
<dbReference type="InterPro" id="IPR036919">
    <property type="entry name" value="Ribo_uL30_ferredoxin-like_sf"/>
</dbReference>
<proteinExistence type="inferred from homology"/>
<dbReference type="GO" id="GO:0005739">
    <property type="term" value="C:mitochondrion"/>
    <property type="evidence" value="ECO:0007669"/>
    <property type="project" value="TreeGrafter"/>
</dbReference>
<reference evidence="7 8" key="1">
    <citation type="submission" date="2020-06" db="EMBL/GenBank/DDBJ databases">
        <authorList>
            <person name="Li R."/>
            <person name="Bekaert M."/>
        </authorList>
    </citation>
    <scope>NUCLEOTIDE SEQUENCE [LARGE SCALE GENOMIC DNA]</scope>
    <source>
        <strain evidence="8">wild</strain>
    </source>
</reference>
<dbReference type="GO" id="GO:0015934">
    <property type="term" value="C:large ribosomal subunit"/>
    <property type="evidence" value="ECO:0007669"/>
    <property type="project" value="InterPro"/>
</dbReference>
<feature type="domain" description="Large ribosomal subunit protein uL30-like ferredoxin-like fold" evidence="6">
    <location>
        <begin position="66"/>
        <end position="115"/>
    </location>
</feature>
<gene>
    <name evidence="7" type="ORF">MCOR_42300</name>
</gene>
<dbReference type="AlphaFoldDB" id="A0A6J8DN66"/>
<evidence type="ECO:0000256" key="5">
    <source>
        <dbReference type="ARBA" id="ARBA00035356"/>
    </source>
</evidence>
<dbReference type="GO" id="GO:0003735">
    <property type="term" value="F:structural constituent of ribosome"/>
    <property type="evidence" value="ECO:0007669"/>
    <property type="project" value="InterPro"/>
</dbReference>
<organism evidence="7 8">
    <name type="scientific">Mytilus coruscus</name>
    <name type="common">Sea mussel</name>
    <dbReference type="NCBI Taxonomy" id="42192"/>
    <lineage>
        <taxon>Eukaryota</taxon>
        <taxon>Metazoa</taxon>
        <taxon>Spiralia</taxon>
        <taxon>Lophotrochozoa</taxon>
        <taxon>Mollusca</taxon>
        <taxon>Bivalvia</taxon>
        <taxon>Autobranchia</taxon>
        <taxon>Pteriomorphia</taxon>
        <taxon>Mytilida</taxon>
        <taxon>Mytiloidea</taxon>
        <taxon>Mytilidae</taxon>
        <taxon>Mytilinae</taxon>
        <taxon>Mytilus</taxon>
    </lineage>
</organism>
<name>A0A6J8DN66_MYTCO</name>
<keyword evidence="3" id="KW-0687">Ribonucleoprotein</keyword>
<dbReference type="InterPro" id="IPR005996">
    <property type="entry name" value="Ribosomal_uL30_bac-type"/>
</dbReference>
<dbReference type="PANTHER" id="PTHR15892:SF2">
    <property type="entry name" value="LARGE RIBOSOMAL SUBUNIT PROTEIN UL30M"/>
    <property type="match status" value="1"/>
</dbReference>
<keyword evidence="8" id="KW-1185">Reference proteome</keyword>
<evidence type="ECO:0000256" key="3">
    <source>
        <dbReference type="ARBA" id="ARBA00023274"/>
    </source>
</evidence>
<evidence type="ECO:0000256" key="1">
    <source>
        <dbReference type="ARBA" id="ARBA00007594"/>
    </source>
</evidence>
<evidence type="ECO:0000256" key="2">
    <source>
        <dbReference type="ARBA" id="ARBA00022980"/>
    </source>
</evidence>
<evidence type="ECO:0000313" key="8">
    <source>
        <dbReference type="Proteomes" id="UP000507470"/>
    </source>
</evidence>
<dbReference type="Proteomes" id="UP000507470">
    <property type="component" value="Unassembled WGS sequence"/>
</dbReference>
<dbReference type="OrthoDB" id="9973389at2759"/>
<keyword evidence="2" id="KW-0689">Ribosomal protein</keyword>
<dbReference type="CDD" id="cd00355">
    <property type="entry name" value="Ribosomal_L30_like"/>
    <property type="match status" value="1"/>
</dbReference>
<dbReference type="SUPFAM" id="SSF55129">
    <property type="entry name" value="Ribosomal protein L30p/L7e"/>
    <property type="match status" value="1"/>
</dbReference>
<protein>
    <recommendedName>
        <fullName evidence="4">Large ribosomal subunit protein uL30m</fullName>
    </recommendedName>
    <alternativeName>
        <fullName evidence="5">39S ribosomal protein L30, mitochondrial</fullName>
    </alternativeName>
</protein>
<dbReference type="Gene3D" id="3.30.1390.20">
    <property type="entry name" value="Ribosomal protein L30, ferredoxin-like fold domain"/>
    <property type="match status" value="1"/>
</dbReference>
<comment type="similarity">
    <text evidence="1">Belongs to the universal ribosomal protein uL30 family.</text>
</comment>
<sequence length="225" mass="26859">MSNFTKVSFLLRCLPKLNLGQVRHRKSIKQAVIDEDFSWATPIVERHQGREERVKKEQEVSKLHMVQRMKDLSGRPYWEKEICEKYGLDLKLFKKVVLKNTPSVNKDLKSVAHMIKITPITFPYGLPETEEDFEHCILQDNGEFIVKKKLEPVTEDSITIDKEPKSNIWEMDFLELRKHARNKLDNWDINSEFFTPEYVYEYNQDKKEHRYFGDKAMGGKRKDWY</sequence>
<dbReference type="InterPro" id="IPR016082">
    <property type="entry name" value="Ribosomal_uL30_ferredoxin-like"/>
</dbReference>
<dbReference type="GO" id="GO:0006412">
    <property type="term" value="P:translation"/>
    <property type="evidence" value="ECO:0007669"/>
    <property type="project" value="InterPro"/>
</dbReference>
<dbReference type="EMBL" id="CACVKT020007613">
    <property type="protein sequence ID" value="CAC5408961.1"/>
    <property type="molecule type" value="Genomic_DNA"/>
</dbReference>
<dbReference type="Pfam" id="PF00327">
    <property type="entry name" value="Ribosomal_L30"/>
    <property type="match status" value="1"/>
</dbReference>